<reference evidence="2" key="1">
    <citation type="submission" date="2020-03" db="EMBL/GenBank/DDBJ databases">
        <authorList>
            <person name="Weist P."/>
        </authorList>
    </citation>
    <scope>NUCLEOTIDE SEQUENCE</scope>
</reference>
<organism evidence="2 3">
    <name type="scientific">Pleuronectes platessa</name>
    <name type="common">European plaice</name>
    <dbReference type="NCBI Taxonomy" id="8262"/>
    <lineage>
        <taxon>Eukaryota</taxon>
        <taxon>Metazoa</taxon>
        <taxon>Chordata</taxon>
        <taxon>Craniata</taxon>
        <taxon>Vertebrata</taxon>
        <taxon>Euteleostomi</taxon>
        <taxon>Actinopterygii</taxon>
        <taxon>Neopterygii</taxon>
        <taxon>Teleostei</taxon>
        <taxon>Neoteleostei</taxon>
        <taxon>Acanthomorphata</taxon>
        <taxon>Carangaria</taxon>
        <taxon>Pleuronectiformes</taxon>
        <taxon>Pleuronectoidei</taxon>
        <taxon>Pleuronectidae</taxon>
        <taxon>Pleuronectes</taxon>
    </lineage>
</organism>
<name>A0A9N7YHM9_PLEPL</name>
<evidence type="ECO:0000313" key="3">
    <source>
        <dbReference type="Proteomes" id="UP001153269"/>
    </source>
</evidence>
<gene>
    <name evidence="2" type="ORF">PLEPLA_LOCUS13952</name>
</gene>
<evidence type="ECO:0000256" key="1">
    <source>
        <dbReference type="SAM" id="MobiDB-lite"/>
    </source>
</evidence>
<comment type="caution">
    <text evidence="2">The sequence shown here is derived from an EMBL/GenBank/DDBJ whole genome shotgun (WGS) entry which is preliminary data.</text>
</comment>
<evidence type="ECO:0000313" key="2">
    <source>
        <dbReference type="EMBL" id="CAB1426018.1"/>
    </source>
</evidence>
<proteinExistence type="predicted"/>
<accession>A0A9N7YHM9</accession>
<dbReference type="EMBL" id="CADEAL010000853">
    <property type="protein sequence ID" value="CAB1426018.1"/>
    <property type="molecule type" value="Genomic_DNA"/>
</dbReference>
<protein>
    <submittedName>
        <fullName evidence="2">Uncharacterized protein</fullName>
    </submittedName>
</protein>
<feature type="compositionally biased region" description="Basic and acidic residues" evidence="1">
    <location>
        <begin position="43"/>
        <end position="71"/>
    </location>
</feature>
<keyword evidence="3" id="KW-1185">Reference proteome</keyword>
<dbReference type="AlphaFoldDB" id="A0A9N7YHM9"/>
<sequence>MVNLTGYWLVWQYSESHVARSVDQTSEPGGIWESSRQDPGAKSSEKDRQREERVEARLDDSKGKEMKDLRVENGVSHSTEQPQMRRAALPHLGGWASLPARQLQGPKTHNSQDGVGRDKVSAADEVQGREKKRNLKPLFHWSKPTSTRLTLGFCLLWEWMRNDSALDTGSSSDQQ</sequence>
<feature type="region of interest" description="Disordered" evidence="1">
    <location>
        <begin position="20"/>
        <end position="129"/>
    </location>
</feature>
<dbReference type="Proteomes" id="UP001153269">
    <property type="component" value="Unassembled WGS sequence"/>
</dbReference>
<feature type="compositionally biased region" description="Basic and acidic residues" evidence="1">
    <location>
        <begin position="115"/>
        <end position="129"/>
    </location>
</feature>